<comment type="caution">
    <text evidence="5">The sequence shown here is derived from an EMBL/GenBank/DDBJ whole genome shotgun (WGS) entry which is preliminary data.</text>
</comment>
<accession>A0ABX5K9S8</accession>
<feature type="domain" description="HTH araC/xylS-type" evidence="4">
    <location>
        <begin position="230"/>
        <end position="328"/>
    </location>
</feature>
<dbReference type="SMART" id="SM00342">
    <property type="entry name" value="HTH_ARAC"/>
    <property type="match status" value="1"/>
</dbReference>
<dbReference type="InterPro" id="IPR018060">
    <property type="entry name" value="HTH_AraC"/>
</dbReference>
<dbReference type="InterPro" id="IPR018062">
    <property type="entry name" value="HTH_AraC-typ_CS"/>
</dbReference>
<reference evidence="5 6" key="1">
    <citation type="submission" date="2018-05" db="EMBL/GenBank/DDBJ databases">
        <title>Genomic Encyclopedia of Type Strains, Phase IV (KMG-V): Genome sequencing to study the core and pangenomes of soil and plant-associated prokaryotes.</title>
        <authorList>
            <person name="Whitman W."/>
        </authorList>
    </citation>
    <scope>NUCLEOTIDE SEQUENCE [LARGE SCALE GENOMIC DNA]</scope>
    <source>
        <strain evidence="5 6">SCZa-39</strain>
    </source>
</reference>
<dbReference type="PANTHER" id="PTHR46796">
    <property type="entry name" value="HTH-TYPE TRANSCRIPTIONAL ACTIVATOR RHAS-RELATED"/>
    <property type="match status" value="1"/>
</dbReference>
<dbReference type="PANTHER" id="PTHR46796:SF6">
    <property type="entry name" value="ARAC SUBFAMILY"/>
    <property type="match status" value="1"/>
</dbReference>
<dbReference type="RefSeq" id="WP_244315037.1">
    <property type="nucleotide sequence ID" value="NZ_QEOB01000028.1"/>
</dbReference>
<keyword evidence="6" id="KW-1185">Reference proteome</keyword>
<dbReference type="InterPro" id="IPR050204">
    <property type="entry name" value="AraC_XylS_family_regulators"/>
</dbReference>
<dbReference type="Gene3D" id="1.10.10.60">
    <property type="entry name" value="Homeodomain-like"/>
    <property type="match status" value="1"/>
</dbReference>
<name>A0ABX5K9S8_9BURK</name>
<evidence type="ECO:0000313" key="5">
    <source>
        <dbReference type="EMBL" id="PVX71614.1"/>
    </source>
</evidence>
<sequence length="336" mass="37236">MTTDFPAGATAPPYCVQDRFSTNREAPLRQLLAWRDRLSHFLDVPVTRAQIARGFYGTIESYRSGDLTFMDCRTDAVSQTRTAARISTDALRNYVFHVVMEGTLETSTGLYPKRIATQTQPSIIALDLAQPMHMSRTDCRVLALFAPRALIETVLPEPEAVHGKLLHDHTPLARLIPGHLAHLCRALPRMSAAEGHDAIRTCTLLIAAAFGQQARLHGNARAAARAAAFASARRFIDENLHEAGLSPERVLVASPLSRPTLYRMFEYEGGLAAYIRNRRLAQAAEDLRGFPNKPVVEIAYGLGFASASDFNRAFKRAFDMSPLEFRHFSFAAPVFP</sequence>
<evidence type="ECO:0000256" key="2">
    <source>
        <dbReference type="ARBA" id="ARBA00023125"/>
    </source>
</evidence>
<evidence type="ECO:0000313" key="6">
    <source>
        <dbReference type="Proteomes" id="UP000245712"/>
    </source>
</evidence>
<dbReference type="PROSITE" id="PS01124">
    <property type="entry name" value="HTH_ARAC_FAMILY_2"/>
    <property type="match status" value="1"/>
</dbReference>
<evidence type="ECO:0000256" key="1">
    <source>
        <dbReference type="ARBA" id="ARBA00023015"/>
    </source>
</evidence>
<dbReference type="PRINTS" id="PR00032">
    <property type="entry name" value="HTHARAC"/>
</dbReference>
<keyword evidence="1" id="KW-0805">Transcription regulation</keyword>
<dbReference type="InterPro" id="IPR020449">
    <property type="entry name" value="Tscrpt_reg_AraC-type_HTH"/>
</dbReference>
<organism evidence="5 6">
    <name type="scientific">Paraburkholderia unamae</name>
    <dbReference type="NCBI Taxonomy" id="219649"/>
    <lineage>
        <taxon>Bacteria</taxon>
        <taxon>Pseudomonadati</taxon>
        <taxon>Pseudomonadota</taxon>
        <taxon>Betaproteobacteria</taxon>
        <taxon>Burkholderiales</taxon>
        <taxon>Burkholderiaceae</taxon>
        <taxon>Paraburkholderia</taxon>
    </lineage>
</organism>
<dbReference type="EMBL" id="QEOB01000028">
    <property type="protein sequence ID" value="PVX71614.1"/>
    <property type="molecule type" value="Genomic_DNA"/>
</dbReference>
<dbReference type="SUPFAM" id="SSF46689">
    <property type="entry name" value="Homeodomain-like"/>
    <property type="match status" value="1"/>
</dbReference>
<dbReference type="InterPro" id="IPR009057">
    <property type="entry name" value="Homeodomain-like_sf"/>
</dbReference>
<keyword evidence="2" id="KW-0238">DNA-binding</keyword>
<proteinExistence type="predicted"/>
<evidence type="ECO:0000259" key="4">
    <source>
        <dbReference type="PROSITE" id="PS01124"/>
    </source>
</evidence>
<protein>
    <submittedName>
        <fullName evidence="5">AraC-like DNA-binding protein</fullName>
    </submittedName>
</protein>
<evidence type="ECO:0000256" key="3">
    <source>
        <dbReference type="ARBA" id="ARBA00023163"/>
    </source>
</evidence>
<keyword evidence="3" id="KW-0804">Transcription</keyword>
<dbReference type="Proteomes" id="UP000245712">
    <property type="component" value="Unassembled WGS sequence"/>
</dbReference>
<gene>
    <name evidence="5" type="ORF">C7402_12837</name>
</gene>
<dbReference type="Pfam" id="PF12833">
    <property type="entry name" value="HTH_18"/>
    <property type="match status" value="1"/>
</dbReference>
<dbReference type="PROSITE" id="PS00041">
    <property type="entry name" value="HTH_ARAC_FAMILY_1"/>
    <property type="match status" value="1"/>
</dbReference>